<name>A0A326TLF5_THEHA</name>
<proteinExistence type="predicted"/>
<organism evidence="2 3">
    <name type="scientific">Thermosporothrix hazakensis</name>
    <dbReference type="NCBI Taxonomy" id="644383"/>
    <lineage>
        <taxon>Bacteria</taxon>
        <taxon>Bacillati</taxon>
        <taxon>Chloroflexota</taxon>
        <taxon>Ktedonobacteria</taxon>
        <taxon>Ktedonobacterales</taxon>
        <taxon>Thermosporotrichaceae</taxon>
        <taxon>Thermosporothrix</taxon>
    </lineage>
</organism>
<evidence type="ECO:0000313" key="3">
    <source>
        <dbReference type="Proteomes" id="UP000248806"/>
    </source>
</evidence>
<accession>A0A326TLF5</accession>
<dbReference type="EMBL" id="QKUF01000077">
    <property type="protein sequence ID" value="PZW17285.1"/>
    <property type="molecule type" value="Genomic_DNA"/>
</dbReference>
<evidence type="ECO:0000256" key="1">
    <source>
        <dbReference type="SAM" id="MobiDB-lite"/>
    </source>
</evidence>
<sequence>MEQQVRVWWKEGGVLHLVGERAIGHMFPLRERDQDAVEAYLSSSGEQVGANADDEEETSSQVAVVRDGGLSSSACAESLLPRGMR</sequence>
<protein>
    <submittedName>
        <fullName evidence="2">Uncharacterized protein</fullName>
    </submittedName>
</protein>
<keyword evidence="3" id="KW-1185">Reference proteome</keyword>
<evidence type="ECO:0000313" key="2">
    <source>
        <dbReference type="EMBL" id="PZW17285.1"/>
    </source>
</evidence>
<feature type="region of interest" description="Disordered" evidence="1">
    <location>
        <begin position="42"/>
        <end position="66"/>
    </location>
</feature>
<comment type="caution">
    <text evidence="2">The sequence shown here is derived from an EMBL/GenBank/DDBJ whole genome shotgun (WGS) entry which is preliminary data.</text>
</comment>
<dbReference type="AlphaFoldDB" id="A0A326TLF5"/>
<reference evidence="2 3" key="1">
    <citation type="submission" date="2018-06" db="EMBL/GenBank/DDBJ databases">
        <title>Genomic Encyclopedia of Archaeal and Bacterial Type Strains, Phase II (KMG-II): from individual species to whole genera.</title>
        <authorList>
            <person name="Goeker M."/>
        </authorList>
    </citation>
    <scope>NUCLEOTIDE SEQUENCE [LARGE SCALE GENOMIC DNA]</scope>
    <source>
        <strain evidence="2 3">ATCC BAA-1881</strain>
    </source>
</reference>
<dbReference type="Proteomes" id="UP000248806">
    <property type="component" value="Unassembled WGS sequence"/>
</dbReference>
<gene>
    <name evidence="2" type="ORF">EI42_06450</name>
</gene>